<dbReference type="InParanoid" id="A0A061GSR1"/>
<keyword evidence="2" id="KW-1185">Reference proteome</keyword>
<dbReference type="Gramene" id="EOY32551">
    <property type="protein sequence ID" value="EOY32551"/>
    <property type="gene ID" value="TCM_040532"/>
</dbReference>
<evidence type="ECO:0000313" key="1">
    <source>
        <dbReference type="EMBL" id="EOY32551.1"/>
    </source>
</evidence>
<proteinExistence type="predicted"/>
<accession>A0A061GSR1</accession>
<reference evidence="1 2" key="1">
    <citation type="journal article" date="2013" name="Genome Biol.">
        <title>The genome sequence of the most widely cultivated cacao type and its use to identify candidate genes regulating pod color.</title>
        <authorList>
            <person name="Motamayor J.C."/>
            <person name="Mockaitis K."/>
            <person name="Schmutz J."/>
            <person name="Haiminen N."/>
            <person name="Iii D.L."/>
            <person name="Cornejo O."/>
            <person name="Findley S.D."/>
            <person name="Zheng P."/>
            <person name="Utro F."/>
            <person name="Royaert S."/>
            <person name="Saski C."/>
            <person name="Jenkins J."/>
            <person name="Podicheti R."/>
            <person name="Zhao M."/>
            <person name="Scheffler B.E."/>
            <person name="Stack J.C."/>
            <person name="Feltus F.A."/>
            <person name="Mustiga G.M."/>
            <person name="Amores F."/>
            <person name="Phillips W."/>
            <person name="Marelli J.P."/>
            <person name="May G.D."/>
            <person name="Shapiro H."/>
            <person name="Ma J."/>
            <person name="Bustamante C.D."/>
            <person name="Schnell R.J."/>
            <person name="Main D."/>
            <person name="Gilbert D."/>
            <person name="Parida L."/>
            <person name="Kuhn D.N."/>
        </authorList>
    </citation>
    <scope>NUCLEOTIDE SEQUENCE [LARGE SCALE GENOMIC DNA]</scope>
    <source>
        <strain evidence="2">cv. Matina 1-6</strain>
    </source>
</reference>
<protein>
    <submittedName>
        <fullName evidence="1">Uncharacterized protein</fullName>
    </submittedName>
</protein>
<organism evidence="1 2">
    <name type="scientific">Theobroma cacao</name>
    <name type="common">Cacao</name>
    <name type="synonym">Cocoa</name>
    <dbReference type="NCBI Taxonomy" id="3641"/>
    <lineage>
        <taxon>Eukaryota</taxon>
        <taxon>Viridiplantae</taxon>
        <taxon>Streptophyta</taxon>
        <taxon>Embryophyta</taxon>
        <taxon>Tracheophyta</taxon>
        <taxon>Spermatophyta</taxon>
        <taxon>Magnoliopsida</taxon>
        <taxon>eudicotyledons</taxon>
        <taxon>Gunneridae</taxon>
        <taxon>Pentapetalae</taxon>
        <taxon>rosids</taxon>
        <taxon>malvids</taxon>
        <taxon>Malvales</taxon>
        <taxon>Malvaceae</taxon>
        <taxon>Byttnerioideae</taxon>
        <taxon>Theobroma</taxon>
    </lineage>
</organism>
<evidence type="ECO:0000313" key="2">
    <source>
        <dbReference type="Proteomes" id="UP000026915"/>
    </source>
</evidence>
<dbReference type="AlphaFoldDB" id="A0A061GSR1"/>
<gene>
    <name evidence="1" type="ORF">TCM_040532</name>
</gene>
<sequence>MALREYKKSIDIESEAVNFSSASNLHACKISKSLPPSTEKWFAKDCTTNYHLTDSSAIYQPFDSFSCFGAEVASRYHFLELFSFDISNF</sequence>
<dbReference type="Proteomes" id="UP000026915">
    <property type="component" value="Chromosome 9"/>
</dbReference>
<dbReference type="HOGENOM" id="CLU_2459239_0_0_1"/>
<name>A0A061GSR1_THECC</name>
<dbReference type="EMBL" id="CM001887">
    <property type="protein sequence ID" value="EOY32551.1"/>
    <property type="molecule type" value="Genomic_DNA"/>
</dbReference>